<evidence type="ECO:0000313" key="1">
    <source>
        <dbReference type="EMBL" id="KAK4261152.1"/>
    </source>
</evidence>
<evidence type="ECO:0000313" key="2">
    <source>
        <dbReference type="Proteomes" id="UP001293593"/>
    </source>
</evidence>
<accession>A0AAE1J2E6</accession>
<dbReference type="EMBL" id="JAWXYG010000010">
    <property type="protein sequence ID" value="KAK4261152.1"/>
    <property type="molecule type" value="Genomic_DNA"/>
</dbReference>
<keyword evidence="2" id="KW-1185">Reference proteome</keyword>
<gene>
    <name evidence="1" type="ORF">QN277_004193</name>
</gene>
<proteinExistence type="predicted"/>
<dbReference type="Proteomes" id="UP001293593">
    <property type="component" value="Unassembled WGS sequence"/>
</dbReference>
<dbReference type="Gene3D" id="3.40.50.1820">
    <property type="entry name" value="alpha/beta hydrolase"/>
    <property type="match status" value="1"/>
</dbReference>
<dbReference type="SUPFAM" id="SSF53474">
    <property type="entry name" value="alpha/beta-Hydrolases"/>
    <property type="match status" value="1"/>
</dbReference>
<dbReference type="GO" id="GO:0009507">
    <property type="term" value="C:chloroplast"/>
    <property type="evidence" value="ECO:0007669"/>
    <property type="project" value="TreeGrafter"/>
</dbReference>
<evidence type="ECO:0008006" key="3">
    <source>
        <dbReference type="Google" id="ProtNLM"/>
    </source>
</evidence>
<protein>
    <recommendedName>
        <fullName evidence="3">Alpha/beta hydrolase</fullName>
    </recommendedName>
</protein>
<dbReference type="AlphaFoldDB" id="A0AAE1J2E6"/>
<organism evidence="1 2">
    <name type="scientific">Acacia crassicarpa</name>
    <name type="common">northern wattle</name>
    <dbReference type="NCBI Taxonomy" id="499986"/>
    <lineage>
        <taxon>Eukaryota</taxon>
        <taxon>Viridiplantae</taxon>
        <taxon>Streptophyta</taxon>
        <taxon>Embryophyta</taxon>
        <taxon>Tracheophyta</taxon>
        <taxon>Spermatophyta</taxon>
        <taxon>Magnoliopsida</taxon>
        <taxon>eudicotyledons</taxon>
        <taxon>Gunneridae</taxon>
        <taxon>Pentapetalae</taxon>
        <taxon>rosids</taxon>
        <taxon>fabids</taxon>
        <taxon>Fabales</taxon>
        <taxon>Fabaceae</taxon>
        <taxon>Caesalpinioideae</taxon>
        <taxon>mimosoid clade</taxon>
        <taxon>Acacieae</taxon>
        <taxon>Acacia</taxon>
    </lineage>
</organism>
<reference evidence="1" key="1">
    <citation type="submission" date="2023-10" db="EMBL/GenBank/DDBJ databases">
        <title>Chromosome-level genome of the transformable northern wattle, Acacia crassicarpa.</title>
        <authorList>
            <person name="Massaro I."/>
            <person name="Sinha N.R."/>
            <person name="Poethig S."/>
            <person name="Leichty A.R."/>
        </authorList>
    </citation>
    <scope>NUCLEOTIDE SEQUENCE</scope>
    <source>
        <strain evidence="1">Acra3RX</strain>
        <tissue evidence="1">Leaf</tissue>
    </source>
</reference>
<sequence length="80" mass="8901">MTRRGFTAKGIVASGVSVIESPLTAKPVQGVERLPYKPEGYNYCTWRGHKIHYIVQGEGSLVVLIHGFGASAFHWRYNIP</sequence>
<dbReference type="InterPro" id="IPR029058">
    <property type="entry name" value="AB_hydrolase_fold"/>
</dbReference>
<dbReference type="PANTHER" id="PTHR46438">
    <property type="entry name" value="ALPHA/BETA-HYDROLASES SUPERFAMILY PROTEIN"/>
    <property type="match status" value="1"/>
</dbReference>
<dbReference type="PANTHER" id="PTHR46438:SF2">
    <property type="entry name" value="ALPHA_BETA-HYDROLASES SUPERFAMILY PROTEIN"/>
    <property type="match status" value="1"/>
</dbReference>
<name>A0AAE1J2E6_9FABA</name>
<comment type="caution">
    <text evidence="1">The sequence shown here is derived from an EMBL/GenBank/DDBJ whole genome shotgun (WGS) entry which is preliminary data.</text>
</comment>